<name>A0A4Y9IJD9_9BACT</name>
<sequence>MAILRNCFTQPTLEGISKILGDTSSGLTGSEIQHLLAQSKIADASPTSTKWKRIYDAFAIYQNENRCSNHILNFIGLALAPAKYVNNPEVFAEKRNQINQQLSFIGYQLNENGKFSEIKQASTISEAQRKADDLKTKLEQRKAHREIFNYCKEELLAENYFHSVLEAAKSVFDRIREISEVREDGGKLVDSVFGGDSPILIINNFVSESEKSEHKGFSNLLKGLYGMFRNPTAHEVKIKWEINEEDALDIMSLISYCHKRIDNIHKIR</sequence>
<dbReference type="EMBL" id="SPPK01000009">
    <property type="protein sequence ID" value="TFU86879.1"/>
    <property type="molecule type" value="Genomic_DNA"/>
</dbReference>
<reference evidence="2 3" key="1">
    <citation type="submission" date="2019-03" db="EMBL/GenBank/DDBJ databases">
        <title>Diversity of the mouse oral microbiome.</title>
        <authorList>
            <person name="Joseph S."/>
            <person name="Aduse-Opoku J."/>
            <person name="Curtis M."/>
            <person name="Wade W."/>
            <person name="Hashim A."/>
        </authorList>
    </citation>
    <scope>NUCLEOTIDE SEQUENCE [LARGE SCALE GENOMIC DNA]</scope>
    <source>
        <strain evidence="2 3">P11</strain>
    </source>
</reference>
<evidence type="ECO:0000259" key="1">
    <source>
        <dbReference type="Pfam" id="PF09509"/>
    </source>
</evidence>
<dbReference type="AlphaFoldDB" id="A0A4Y9IJD9"/>
<feature type="domain" description="Conserved hypothetical protein CHP02391" evidence="1">
    <location>
        <begin position="141"/>
        <end position="261"/>
    </location>
</feature>
<protein>
    <submittedName>
        <fullName evidence="2">TIGR02391 family protein</fullName>
    </submittedName>
</protein>
<evidence type="ECO:0000313" key="3">
    <source>
        <dbReference type="Proteomes" id="UP000298285"/>
    </source>
</evidence>
<dbReference type="NCBIfam" id="TIGR02391">
    <property type="entry name" value="hypoth_ymh"/>
    <property type="match status" value="1"/>
</dbReference>
<accession>A0A4Y9IJD9</accession>
<evidence type="ECO:0000313" key="2">
    <source>
        <dbReference type="EMBL" id="TFU86879.1"/>
    </source>
</evidence>
<gene>
    <name evidence="2" type="ORF">E4T88_16800</name>
</gene>
<dbReference type="RefSeq" id="WP_050701802.1">
    <property type="nucleotide sequence ID" value="NZ_JADGKW010000009.1"/>
</dbReference>
<comment type="caution">
    <text evidence="2">The sequence shown here is derived from an EMBL/GenBank/DDBJ whole genome shotgun (WGS) entry which is preliminary data.</text>
</comment>
<dbReference type="Pfam" id="PF09509">
    <property type="entry name" value="Hypoth_Ymh"/>
    <property type="match status" value="1"/>
</dbReference>
<dbReference type="OrthoDB" id="1863356at2"/>
<dbReference type="Proteomes" id="UP000298285">
    <property type="component" value="Unassembled WGS sequence"/>
</dbReference>
<dbReference type="InterPro" id="IPR012654">
    <property type="entry name" value="CHP02391"/>
</dbReference>
<organism evidence="2 3">
    <name type="scientific">Dysgonomonas mossii</name>
    <dbReference type="NCBI Taxonomy" id="163665"/>
    <lineage>
        <taxon>Bacteria</taxon>
        <taxon>Pseudomonadati</taxon>
        <taxon>Bacteroidota</taxon>
        <taxon>Bacteroidia</taxon>
        <taxon>Bacteroidales</taxon>
        <taxon>Dysgonomonadaceae</taxon>
        <taxon>Dysgonomonas</taxon>
    </lineage>
</organism>
<proteinExistence type="predicted"/>